<dbReference type="Proteomes" id="UP000612899">
    <property type="component" value="Unassembled WGS sequence"/>
</dbReference>
<keyword evidence="2" id="KW-1185">Reference proteome</keyword>
<dbReference type="EMBL" id="BONY01000090">
    <property type="protein sequence ID" value="GIH10298.1"/>
    <property type="molecule type" value="Genomic_DNA"/>
</dbReference>
<evidence type="ECO:0000313" key="1">
    <source>
        <dbReference type="EMBL" id="GIH10298.1"/>
    </source>
</evidence>
<reference evidence="1" key="1">
    <citation type="submission" date="2021-01" db="EMBL/GenBank/DDBJ databases">
        <title>Whole genome shotgun sequence of Rhizocola hellebori NBRC 109834.</title>
        <authorList>
            <person name="Komaki H."/>
            <person name="Tamura T."/>
        </authorList>
    </citation>
    <scope>NUCLEOTIDE SEQUENCE</scope>
    <source>
        <strain evidence="1">NBRC 109834</strain>
    </source>
</reference>
<organism evidence="1 2">
    <name type="scientific">Rhizocola hellebori</name>
    <dbReference type="NCBI Taxonomy" id="1392758"/>
    <lineage>
        <taxon>Bacteria</taxon>
        <taxon>Bacillati</taxon>
        <taxon>Actinomycetota</taxon>
        <taxon>Actinomycetes</taxon>
        <taxon>Micromonosporales</taxon>
        <taxon>Micromonosporaceae</taxon>
        <taxon>Rhizocola</taxon>
    </lineage>
</organism>
<accession>A0A8J3QIZ8</accession>
<comment type="caution">
    <text evidence="1">The sequence shown here is derived from an EMBL/GenBank/DDBJ whole genome shotgun (WGS) entry which is preliminary data.</text>
</comment>
<dbReference type="RefSeq" id="WP_203914015.1">
    <property type="nucleotide sequence ID" value="NZ_BONY01000090.1"/>
</dbReference>
<gene>
    <name evidence="1" type="ORF">Rhe02_83650</name>
</gene>
<evidence type="ECO:0000313" key="2">
    <source>
        <dbReference type="Proteomes" id="UP000612899"/>
    </source>
</evidence>
<protein>
    <submittedName>
        <fullName evidence="1">Uncharacterized protein</fullName>
    </submittedName>
</protein>
<name>A0A8J3QIZ8_9ACTN</name>
<proteinExistence type="predicted"/>
<dbReference type="AlphaFoldDB" id="A0A8J3QIZ8"/>
<sequence>MSQPVQYTEIVIISSRELIEHAVEIAEEAGRLVSYSGLIAARKLLGENTQLQDNRFRARIVLLNL</sequence>